<accession>A0AAN9LMV6</accession>
<evidence type="ECO:0000313" key="3">
    <source>
        <dbReference type="Proteomes" id="UP001367508"/>
    </source>
</evidence>
<proteinExistence type="predicted"/>
<comment type="caution">
    <text evidence="2">The sequence shown here is derived from an EMBL/GenBank/DDBJ whole genome shotgun (WGS) entry which is preliminary data.</text>
</comment>
<dbReference type="EMBL" id="JAYMYQ010000004">
    <property type="protein sequence ID" value="KAK7338546.1"/>
    <property type="molecule type" value="Genomic_DNA"/>
</dbReference>
<evidence type="ECO:0000256" key="1">
    <source>
        <dbReference type="SAM" id="MobiDB-lite"/>
    </source>
</evidence>
<dbReference type="AlphaFoldDB" id="A0AAN9LMV6"/>
<sequence>MTSSPSEGISGRENVQGTPPASGHVRFLWHKSTTASSLAFTLYYDRSYSTLDLAVIVGRGLTYSWLREEEFCEGCSPSRSNASREDGSSIPIEITS</sequence>
<evidence type="ECO:0000313" key="2">
    <source>
        <dbReference type="EMBL" id="KAK7338546.1"/>
    </source>
</evidence>
<gene>
    <name evidence="2" type="ORF">VNO77_19160</name>
</gene>
<feature type="compositionally biased region" description="Polar residues" evidence="1">
    <location>
        <begin position="1"/>
        <end position="19"/>
    </location>
</feature>
<name>A0AAN9LMV6_CANGL</name>
<feature type="region of interest" description="Disordered" evidence="1">
    <location>
        <begin position="1"/>
        <end position="20"/>
    </location>
</feature>
<feature type="region of interest" description="Disordered" evidence="1">
    <location>
        <begin position="74"/>
        <end position="96"/>
    </location>
</feature>
<keyword evidence="3" id="KW-1185">Reference proteome</keyword>
<dbReference type="Proteomes" id="UP001367508">
    <property type="component" value="Unassembled WGS sequence"/>
</dbReference>
<reference evidence="2 3" key="1">
    <citation type="submission" date="2024-01" db="EMBL/GenBank/DDBJ databases">
        <title>The genomes of 5 underutilized Papilionoideae crops provide insights into root nodulation and disease resistanc.</title>
        <authorList>
            <person name="Jiang F."/>
        </authorList>
    </citation>
    <scope>NUCLEOTIDE SEQUENCE [LARGE SCALE GENOMIC DNA]</scope>
    <source>
        <strain evidence="2">LVBAO_FW01</strain>
        <tissue evidence="2">Leaves</tissue>
    </source>
</reference>
<protein>
    <submittedName>
        <fullName evidence="2">Uncharacterized protein</fullName>
    </submittedName>
</protein>
<organism evidence="2 3">
    <name type="scientific">Canavalia gladiata</name>
    <name type="common">Sword bean</name>
    <name type="synonym">Dolichos gladiatus</name>
    <dbReference type="NCBI Taxonomy" id="3824"/>
    <lineage>
        <taxon>Eukaryota</taxon>
        <taxon>Viridiplantae</taxon>
        <taxon>Streptophyta</taxon>
        <taxon>Embryophyta</taxon>
        <taxon>Tracheophyta</taxon>
        <taxon>Spermatophyta</taxon>
        <taxon>Magnoliopsida</taxon>
        <taxon>eudicotyledons</taxon>
        <taxon>Gunneridae</taxon>
        <taxon>Pentapetalae</taxon>
        <taxon>rosids</taxon>
        <taxon>fabids</taxon>
        <taxon>Fabales</taxon>
        <taxon>Fabaceae</taxon>
        <taxon>Papilionoideae</taxon>
        <taxon>50 kb inversion clade</taxon>
        <taxon>NPAAA clade</taxon>
        <taxon>indigoferoid/millettioid clade</taxon>
        <taxon>Phaseoleae</taxon>
        <taxon>Canavalia</taxon>
    </lineage>
</organism>